<dbReference type="Gene3D" id="1.20.120.30">
    <property type="entry name" value="Aspartate receptor, ligand-binding domain"/>
    <property type="match status" value="1"/>
</dbReference>
<sequence>MPTSKAFFVQRLNDHIQYLGKVTNTLKGQGDFQGTNCHQCKLGTWIDNEGTHAIAHSSPALQQQFAELVAKHELFHDFSNEALAKHQTGDHLNSRRAMTEMHKLSSQLVNLLLSMDRQAHQQAA</sequence>
<reference evidence="2 3" key="1">
    <citation type="submission" date="2017-01" db="EMBL/GenBank/DDBJ databases">
        <title>Novel large sulfur bacteria in the metagenomes of groundwater-fed chemosynthetic microbial mats in the Lake Huron basin.</title>
        <authorList>
            <person name="Sharrar A.M."/>
            <person name="Flood B.E."/>
            <person name="Bailey J.V."/>
            <person name="Jones D.S."/>
            <person name="Biddanda B."/>
            <person name="Ruberg S.A."/>
            <person name="Marcus D.N."/>
            <person name="Dick G.J."/>
        </authorList>
    </citation>
    <scope>NUCLEOTIDE SEQUENCE [LARGE SCALE GENOMIC DNA]</scope>
    <source>
        <strain evidence="2">A8</strain>
    </source>
</reference>
<feature type="domain" description="Chemoreceptor zinc-binding" evidence="1">
    <location>
        <begin position="15"/>
        <end position="83"/>
    </location>
</feature>
<dbReference type="Pfam" id="PF13682">
    <property type="entry name" value="CZB"/>
    <property type="match status" value="1"/>
</dbReference>
<proteinExistence type="predicted"/>
<dbReference type="Proteomes" id="UP000192491">
    <property type="component" value="Unassembled WGS sequence"/>
</dbReference>
<evidence type="ECO:0000259" key="1">
    <source>
        <dbReference type="Pfam" id="PF13682"/>
    </source>
</evidence>
<evidence type="ECO:0000313" key="3">
    <source>
        <dbReference type="Proteomes" id="UP000192491"/>
    </source>
</evidence>
<name>A0A1Y1QRL6_9GAMM</name>
<organism evidence="2 3">
    <name type="scientific">Thiothrix lacustris</name>
    <dbReference type="NCBI Taxonomy" id="525917"/>
    <lineage>
        <taxon>Bacteria</taxon>
        <taxon>Pseudomonadati</taxon>
        <taxon>Pseudomonadota</taxon>
        <taxon>Gammaproteobacteria</taxon>
        <taxon>Thiotrichales</taxon>
        <taxon>Thiotrichaceae</taxon>
        <taxon>Thiothrix</taxon>
    </lineage>
</organism>
<accession>A0A1Y1QRL6</accession>
<gene>
    <name evidence="2" type="ORF">BWK73_16740</name>
</gene>
<comment type="caution">
    <text evidence="2">The sequence shown here is derived from an EMBL/GenBank/DDBJ whole genome shotgun (WGS) entry which is preliminary data.</text>
</comment>
<dbReference type="InterPro" id="IPR025991">
    <property type="entry name" value="Chemoreceptor_zinc-bind_dom"/>
</dbReference>
<dbReference type="EMBL" id="MTEJ01000081">
    <property type="protein sequence ID" value="OQX11756.1"/>
    <property type="molecule type" value="Genomic_DNA"/>
</dbReference>
<protein>
    <recommendedName>
        <fullName evidence="1">Chemoreceptor zinc-binding domain-containing protein</fullName>
    </recommendedName>
</protein>
<evidence type="ECO:0000313" key="2">
    <source>
        <dbReference type="EMBL" id="OQX11756.1"/>
    </source>
</evidence>
<dbReference type="AlphaFoldDB" id="A0A1Y1QRL6"/>